<keyword evidence="13" id="KW-0235">DNA replication</keyword>
<evidence type="ECO:0000256" key="5">
    <source>
        <dbReference type="ARBA" id="ARBA00022723"/>
    </source>
</evidence>
<accession>A0A2R5GCL6</accession>
<evidence type="ECO:0000256" key="7">
    <source>
        <dbReference type="ARBA" id="ARBA00022833"/>
    </source>
</evidence>
<comment type="cofactor">
    <cofactor evidence="1">
        <name>[4Fe-4S] cluster</name>
        <dbReference type="ChEBI" id="CHEBI:49883"/>
    </cofactor>
</comment>
<keyword evidence="10" id="KW-0411">Iron-sulfur</keyword>
<dbReference type="InterPro" id="IPR006133">
    <property type="entry name" value="DNA-dir_DNA_pol_B_exonuc"/>
</dbReference>
<evidence type="ECO:0000256" key="11">
    <source>
        <dbReference type="ARBA" id="ARBA00023204"/>
    </source>
</evidence>
<dbReference type="Gene3D" id="3.30.70.141">
    <property type="entry name" value="Nucleoside diphosphate kinase-like domain"/>
    <property type="match status" value="1"/>
</dbReference>
<evidence type="ECO:0000259" key="15">
    <source>
        <dbReference type="Pfam" id="PF00136"/>
    </source>
</evidence>
<dbReference type="InterPro" id="IPR006172">
    <property type="entry name" value="DNA-dir_DNA_pol_B"/>
</dbReference>
<dbReference type="GO" id="GO:0000166">
    <property type="term" value="F:nucleotide binding"/>
    <property type="evidence" value="ECO:0007669"/>
    <property type="project" value="InterPro"/>
</dbReference>
<gene>
    <name evidence="18" type="ORF">FCC1311_021202</name>
</gene>
<dbReference type="EC" id="2.7.7.7" evidence="13"/>
<reference evidence="18 19" key="1">
    <citation type="submission" date="2017-12" db="EMBL/GenBank/DDBJ databases">
        <title>Sequencing, de novo assembly and annotation of complete genome of a new Thraustochytrid species, strain FCC1311.</title>
        <authorList>
            <person name="Sedici K."/>
            <person name="Godart F."/>
            <person name="Aiese Cigliano R."/>
            <person name="Sanseverino W."/>
            <person name="Barakat M."/>
            <person name="Ortet P."/>
            <person name="Marechal E."/>
            <person name="Cagnac O."/>
            <person name="Amato A."/>
        </authorList>
    </citation>
    <scope>NUCLEOTIDE SEQUENCE [LARGE SCALE GENOMIC DNA]</scope>
</reference>
<dbReference type="PROSITE" id="PS00116">
    <property type="entry name" value="DNA_POLYMERASE_B"/>
    <property type="match status" value="1"/>
</dbReference>
<sequence>MPNGRAVSAASLGSKRGLADLEEKEDEAFLGDTLPEILRVSILYLDYYHDDEEELPVLRIFGRKSSGDSLLVHIHNCMPYMFIKCVRGVETSVFVEHLKEVLADSKFGKLIFAITVCKAIDFYGYHKESEPETFVKIEITEPMQLKPLGIFLQSGDHKLARSFQPYETHIPYLLQFLSDYELAGMGFLRLADFETVSQPKRQTSGYPIGEVRANAWDIIGSAKIGEGGTKSPRVRNEAMHVPSLREEADDISDAERERDLEDHMLGMAEGAELARMTQLELDDWDREMSLQDVAETNGDEAVRDDNVNGQQRRDVGGTRLETIIGIDDADEIKDMGEDKDNDKSSDVEGANAARQTTSAEKRTSSVVASKDDRKRAKIDLQQATSQASIESSSSRFANDHDNPCTILRPRVPPPSWDELCADAVLENTEFHVKPFFSSYEDAAFERNEKARRMMVPARKLLRYGPDELKETILTPRADPPLARDVVADLAQCRGEGGQNVDTAMRGDRISVRVDKGTRAVQKKTGSSKISLQRCRVMFVEIIAATGTAVGPAKAREMKRMSNPKEDEILCIYAATYDDADLISDRHIFQAIGARLTSERMVLMEFLRYVRDQDPDILGGWEIQRRSLGYILQRAEALGIEDYAARLSRVPAGPQDSRHMNDAYGETEYSQIWLAGRHVFNMWRVIRKEIDLAQYTLEHVVQEFFGRPLPRFSDHYLHGRFRARATRDLAMEHLSNVVNAVHDVLMHLDVVTKVAEYAKLLGMDFFSAMTRGSQFQVEAVMVRVAKPRNFVMPSPSRDQVASQPGLEIIALNLEPVSNMYVDPVAVLDFRSLYPSVIISHNLCFSTFVGKVDKSGALVQEAGVFARHTCDRGAYPTRSDILRLLGRNEIFIAGNGACFLKKSVREGVLPCMLREILFTRFAIKDGLKKCAREGWDSWRRVLDARQLALKMLANVTYGYTAASYSGRMPMSALADAIVVTGKQALETSMREVQSPRSPWRPVCPSKPLVVYGDTDSLFVQLPNCKLSSAFHIAHWICEHMTMQFPHPMKLQFEKVYMPCMLVSKKRYCGLKYESVPQPGDPPARIESKGLENIRRDSCPIMKRIMNDLLESAFLSRDLSQTKRIFQDHARRILENKVSVRDFVFASKVRTPIEEQYKAGSYPPSVTVALRRAKADPMAYPVYKERVEYVIADGLPSARLADLVQPPRPGIRINASYYLKRKIIEPLQRLFRLVNVDVSRWYTQLRKAQTSRLPARSLGDASAHRDGVRAYFESRTCVICKRSYAAQAVQAPELARLIEALDTNEKICPARRRRPSSGLPGGVSPMAAGGAAAGVLAMLALGMSGSSSKKAEAKEEEKQPEVEEVAVVEELAPVKEGETETDAALEERVAQLEKEVAYLTASGKNEAFLFIKPHAVTDKVVELVKEDLAKAGVKIKTEGELGYEKIDKERLIDTHYGAIASKAVILKPSELNVPEKGQQGFKKMFGEDWSEAVKAGKVYNAADACEKLGISGDDLEKKWGELKRGENLIKFGGGFYCGKVEDMYIMNGFYLSMRGKYTNAPAKIHYFVVEWAPSALSWEDFRGKVLGGTDPKDAADGSLRRTIFEQWESLGLTEVPNVGDNGVHASASPFEASAERINWLKAKLEEDRFAKAALALGLSAETLAEWMQDAQVSFEGKNQSIFDLLEDMDTADVLDKLEAVLAENKK</sequence>
<evidence type="ECO:0000256" key="9">
    <source>
        <dbReference type="ARBA" id="ARBA00023004"/>
    </source>
</evidence>
<evidence type="ECO:0000256" key="6">
    <source>
        <dbReference type="ARBA" id="ARBA00022763"/>
    </source>
</evidence>
<dbReference type="SUPFAM" id="SSF53098">
    <property type="entry name" value="Ribonuclease H-like"/>
    <property type="match status" value="1"/>
</dbReference>
<name>A0A2R5GCL6_9STRA</name>
<dbReference type="Pfam" id="PF00136">
    <property type="entry name" value="DNA_pol_B"/>
    <property type="match status" value="1"/>
</dbReference>
<feature type="domain" description="DNA-directed DNA polymerase family B exonuclease" evidence="16">
    <location>
        <begin position="570"/>
        <end position="699"/>
    </location>
</feature>
<dbReference type="InterPro" id="IPR030559">
    <property type="entry name" value="PolZ_Rev3"/>
</dbReference>
<evidence type="ECO:0000256" key="2">
    <source>
        <dbReference type="ARBA" id="ARBA00005755"/>
    </source>
</evidence>
<dbReference type="Gene3D" id="3.30.342.10">
    <property type="entry name" value="DNA Polymerase, chain B, domain 1"/>
    <property type="match status" value="1"/>
</dbReference>
<dbReference type="SUPFAM" id="SSF56672">
    <property type="entry name" value="DNA/RNA polymerases"/>
    <property type="match status" value="1"/>
</dbReference>
<feature type="region of interest" description="Disordered" evidence="14">
    <location>
        <begin position="331"/>
        <end position="401"/>
    </location>
</feature>
<evidence type="ECO:0000256" key="14">
    <source>
        <dbReference type="SAM" id="MobiDB-lite"/>
    </source>
</evidence>
<evidence type="ECO:0000256" key="1">
    <source>
        <dbReference type="ARBA" id="ARBA00001966"/>
    </source>
</evidence>
<dbReference type="OrthoDB" id="2414538at2759"/>
<protein>
    <recommendedName>
        <fullName evidence="13">DNA polymerase</fullName>
        <ecNumber evidence="13">2.7.7.7</ecNumber>
    </recommendedName>
</protein>
<evidence type="ECO:0000256" key="13">
    <source>
        <dbReference type="RuleBase" id="RU000442"/>
    </source>
</evidence>
<dbReference type="InterPro" id="IPR017964">
    <property type="entry name" value="DNA-dir_DNA_pol_B_CS"/>
</dbReference>
<dbReference type="Pfam" id="PF03104">
    <property type="entry name" value="DNA_pol_B_exo1"/>
    <property type="match status" value="1"/>
</dbReference>
<dbReference type="InterPro" id="IPR042087">
    <property type="entry name" value="DNA_pol_B_thumb"/>
</dbReference>
<feature type="region of interest" description="Disordered" evidence="14">
    <location>
        <begin position="295"/>
        <end position="319"/>
    </location>
</feature>
<dbReference type="InterPro" id="IPR036850">
    <property type="entry name" value="NDK-like_dom_sf"/>
</dbReference>
<evidence type="ECO:0000256" key="12">
    <source>
        <dbReference type="ARBA" id="ARBA00049244"/>
    </source>
</evidence>
<comment type="similarity">
    <text evidence="2 13">Belongs to the DNA polymerase type-B family.</text>
</comment>
<dbReference type="SUPFAM" id="SSF54919">
    <property type="entry name" value="Nucleoside diphosphate kinase, NDK"/>
    <property type="match status" value="1"/>
</dbReference>
<keyword evidence="19" id="KW-1185">Reference proteome</keyword>
<dbReference type="GO" id="GO:0003887">
    <property type="term" value="F:DNA-directed DNA polymerase activity"/>
    <property type="evidence" value="ECO:0007669"/>
    <property type="project" value="UniProtKB-KW"/>
</dbReference>
<dbReference type="GO" id="GO:0042276">
    <property type="term" value="P:error-prone translesion synthesis"/>
    <property type="evidence" value="ECO:0007669"/>
    <property type="project" value="TreeGrafter"/>
</dbReference>
<organism evidence="18 19">
    <name type="scientific">Hondaea fermentalgiana</name>
    <dbReference type="NCBI Taxonomy" id="2315210"/>
    <lineage>
        <taxon>Eukaryota</taxon>
        <taxon>Sar</taxon>
        <taxon>Stramenopiles</taxon>
        <taxon>Bigyra</taxon>
        <taxon>Labyrinthulomycetes</taxon>
        <taxon>Thraustochytrida</taxon>
        <taxon>Thraustochytriidae</taxon>
        <taxon>Hondaea</taxon>
    </lineage>
</organism>
<dbReference type="PANTHER" id="PTHR45812:SF1">
    <property type="entry name" value="DNA POLYMERASE ZETA CATALYTIC SUBUNIT"/>
    <property type="match status" value="1"/>
</dbReference>
<comment type="catalytic activity">
    <reaction evidence="12 13">
        <text>DNA(n) + a 2'-deoxyribonucleoside 5'-triphosphate = DNA(n+1) + diphosphate</text>
        <dbReference type="Rhea" id="RHEA:22508"/>
        <dbReference type="Rhea" id="RHEA-COMP:17339"/>
        <dbReference type="Rhea" id="RHEA-COMP:17340"/>
        <dbReference type="ChEBI" id="CHEBI:33019"/>
        <dbReference type="ChEBI" id="CHEBI:61560"/>
        <dbReference type="ChEBI" id="CHEBI:173112"/>
        <dbReference type="EC" id="2.7.7.7"/>
    </reaction>
</comment>
<keyword evidence="8 13" id="KW-0239">DNA-directed DNA polymerase</keyword>
<dbReference type="InterPro" id="IPR012337">
    <property type="entry name" value="RNaseH-like_sf"/>
</dbReference>
<dbReference type="InParanoid" id="A0A2R5GCL6"/>
<feature type="domain" description="DNA-directed DNA polymerase family B multifunctional" evidence="15">
    <location>
        <begin position="766"/>
        <end position="1229"/>
    </location>
</feature>
<feature type="domain" description="DNA polymerase delta/zeta catalytic subunit N-terminal" evidence="17">
    <location>
        <begin position="78"/>
        <end position="145"/>
    </location>
</feature>
<dbReference type="Gene3D" id="3.30.420.10">
    <property type="entry name" value="Ribonuclease H-like superfamily/Ribonuclease H"/>
    <property type="match status" value="1"/>
</dbReference>
<dbReference type="InterPro" id="IPR006134">
    <property type="entry name" value="DNA-dir_DNA_pol_B_multi_dom"/>
</dbReference>
<feature type="compositionally biased region" description="Basic and acidic residues" evidence="14">
    <location>
        <begin position="300"/>
        <end position="316"/>
    </location>
</feature>
<keyword evidence="7" id="KW-0862">Zinc</keyword>
<keyword evidence="9" id="KW-0408">Iron</keyword>
<dbReference type="GO" id="GO:0046872">
    <property type="term" value="F:metal ion binding"/>
    <property type="evidence" value="ECO:0007669"/>
    <property type="project" value="UniProtKB-KW"/>
</dbReference>
<dbReference type="FunFam" id="1.10.287.690:FF:000002">
    <property type="entry name" value="DNA polymerase zeta"/>
    <property type="match status" value="1"/>
</dbReference>
<proteinExistence type="inferred from homology"/>
<dbReference type="GO" id="GO:0005634">
    <property type="term" value="C:nucleus"/>
    <property type="evidence" value="ECO:0007669"/>
    <property type="project" value="TreeGrafter"/>
</dbReference>
<dbReference type="Gene3D" id="1.10.132.60">
    <property type="entry name" value="DNA polymerase family B, C-terminal domain"/>
    <property type="match status" value="1"/>
</dbReference>
<evidence type="ECO:0000256" key="4">
    <source>
        <dbReference type="ARBA" id="ARBA00022695"/>
    </source>
</evidence>
<evidence type="ECO:0000256" key="8">
    <source>
        <dbReference type="ARBA" id="ARBA00022932"/>
    </source>
</evidence>
<evidence type="ECO:0000259" key="16">
    <source>
        <dbReference type="Pfam" id="PF03104"/>
    </source>
</evidence>
<dbReference type="InterPro" id="IPR023211">
    <property type="entry name" value="DNA_pol_palm_dom_sf"/>
</dbReference>
<feature type="compositionally biased region" description="Basic and acidic residues" evidence="14">
    <location>
        <begin position="359"/>
        <end position="378"/>
    </location>
</feature>
<dbReference type="Gene3D" id="3.90.1600.10">
    <property type="entry name" value="Palm domain of DNA polymerase"/>
    <property type="match status" value="1"/>
</dbReference>
<dbReference type="GO" id="GO:0051536">
    <property type="term" value="F:iron-sulfur cluster binding"/>
    <property type="evidence" value="ECO:0007669"/>
    <property type="project" value="UniProtKB-KW"/>
</dbReference>
<dbReference type="GO" id="GO:0006260">
    <property type="term" value="P:DNA replication"/>
    <property type="evidence" value="ECO:0007669"/>
    <property type="project" value="UniProtKB-KW"/>
</dbReference>
<dbReference type="InterPro" id="IPR043502">
    <property type="entry name" value="DNA/RNA_pol_sf"/>
</dbReference>
<dbReference type="Pfam" id="PF24055">
    <property type="entry name" value="POL3_N"/>
    <property type="match status" value="1"/>
</dbReference>
<dbReference type="SMART" id="SM00486">
    <property type="entry name" value="POLBc"/>
    <property type="match status" value="1"/>
</dbReference>
<dbReference type="PRINTS" id="PR00106">
    <property type="entry name" value="DNAPOLB"/>
</dbReference>
<dbReference type="EMBL" id="BEYU01000016">
    <property type="protein sequence ID" value="GBG25901.1"/>
    <property type="molecule type" value="Genomic_DNA"/>
</dbReference>
<keyword evidence="6" id="KW-0227">DNA damage</keyword>
<evidence type="ECO:0000259" key="17">
    <source>
        <dbReference type="Pfam" id="PF24055"/>
    </source>
</evidence>
<evidence type="ECO:0000256" key="10">
    <source>
        <dbReference type="ARBA" id="ARBA00023014"/>
    </source>
</evidence>
<feature type="compositionally biased region" description="Low complexity" evidence="14">
    <location>
        <begin position="381"/>
        <end position="396"/>
    </location>
</feature>
<comment type="caution">
    <text evidence="18">The sequence shown here is derived from an EMBL/GenBank/DDBJ whole genome shotgun (WGS) entry which is preliminary data.</text>
</comment>
<keyword evidence="4 13" id="KW-0548">Nucleotidyltransferase</keyword>
<dbReference type="GO" id="GO:0003677">
    <property type="term" value="F:DNA binding"/>
    <property type="evidence" value="ECO:0007669"/>
    <property type="project" value="UniProtKB-KW"/>
</dbReference>
<dbReference type="Proteomes" id="UP000241890">
    <property type="component" value="Unassembled WGS sequence"/>
</dbReference>
<keyword evidence="3 13" id="KW-0808">Transferase</keyword>
<evidence type="ECO:0000313" key="18">
    <source>
        <dbReference type="EMBL" id="GBG25901.1"/>
    </source>
</evidence>
<dbReference type="InterPro" id="IPR036397">
    <property type="entry name" value="RNaseH_sf"/>
</dbReference>
<keyword evidence="5" id="KW-0479">Metal-binding</keyword>
<dbReference type="GO" id="GO:0016035">
    <property type="term" value="C:zeta DNA polymerase complex"/>
    <property type="evidence" value="ECO:0007669"/>
    <property type="project" value="InterPro"/>
</dbReference>
<feature type="compositionally biased region" description="Basic and acidic residues" evidence="14">
    <location>
        <begin position="332"/>
        <end position="346"/>
    </location>
</feature>
<dbReference type="PANTHER" id="PTHR45812">
    <property type="entry name" value="DNA POLYMERASE ZETA CATALYTIC SUBUNIT"/>
    <property type="match status" value="1"/>
</dbReference>
<keyword evidence="13" id="KW-0238">DNA-binding</keyword>
<dbReference type="GO" id="GO:0000724">
    <property type="term" value="P:double-strand break repair via homologous recombination"/>
    <property type="evidence" value="ECO:0007669"/>
    <property type="project" value="TreeGrafter"/>
</dbReference>
<evidence type="ECO:0000256" key="3">
    <source>
        <dbReference type="ARBA" id="ARBA00022679"/>
    </source>
</evidence>
<keyword evidence="11" id="KW-0234">DNA repair</keyword>
<dbReference type="Gene3D" id="1.10.287.690">
    <property type="entry name" value="Helix hairpin bin"/>
    <property type="match status" value="1"/>
</dbReference>
<evidence type="ECO:0000313" key="19">
    <source>
        <dbReference type="Proteomes" id="UP000241890"/>
    </source>
</evidence>
<dbReference type="InterPro" id="IPR056435">
    <property type="entry name" value="DPOD/Z_N"/>
</dbReference>